<reference evidence="1" key="1">
    <citation type="journal article" date="2014" name="Front. Microbiol.">
        <title>High frequency of phylogenetically diverse reductive dehalogenase-homologous genes in deep subseafloor sedimentary metagenomes.</title>
        <authorList>
            <person name="Kawai M."/>
            <person name="Futagami T."/>
            <person name="Toyoda A."/>
            <person name="Takaki Y."/>
            <person name="Nishi S."/>
            <person name="Hori S."/>
            <person name="Arai W."/>
            <person name="Tsubouchi T."/>
            <person name="Morono Y."/>
            <person name="Uchiyama I."/>
            <person name="Ito T."/>
            <person name="Fujiyama A."/>
            <person name="Inagaki F."/>
            <person name="Takami H."/>
        </authorList>
    </citation>
    <scope>NUCLEOTIDE SEQUENCE</scope>
    <source>
        <strain evidence="1">Expedition CK06-06</strain>
    </source>
</reference>
<protein>
    <submittedName>
        <fullName evidence="1">Uncharacterized protein</fullName>
    </submittedName>
</protein>
<gene>
    <name evidence="1" type="ORF">S03H2_51618</name>
</gene>
<dbReference type="EMBL" id="BARU01032757">
    <property type="protein sequence ID" value="GAH74525.1"/>
    <property type="molecule type" value="Genomic_DNA"/>
</dbReference>
<name>X1IZ66_9ZZZZ</name>
<evidence type="ECO:0000313" key="1">
    <source>
        <dbReference type="EMBL" id="GAH74525.1"/>
    </source>
</evidence>
<dbReference type="AlphaFoldDB" id="X1IZ66"/>
<organism evidence="1">
    <name type="scientific">marine sediment metagenome</name>
    <dbReference type="NCBI Taxonomy" id="412755"/>
    <lineage>
        <taxon>unclassified sequences</taxon>
        <taxon>metagenomes</taxon>
        <taxon>ecological metagenomes</taxon>
    </lineage>
</organism>
<sequence length="260" mass="29894">EIKLAREVEKILAEFRPLVRLARFFEWYYHGTNIPDAKPADLTKAKDVYESGGEAALRKHLEGATWGIIKSGYEPERVLSKARIWLQPMRPTTFGKGHIQVREGPAAPQQKTVFERLDGYMVQMLNRVKLRPHVQALIRLFDDHSQMFANPGRVAESLSAAINEAKGVPVRGGPLGRMLRRVAGQAFRAVFLRPWMSIRNLFQNLAFNEDFSQLTFLDPLMWKPLSPAAAEYMRNYVDQFTHIGRHYMMLEEKAIPGMKW</sequence>
<feature type="non-terminal residue" evidence="1">
    <location>
        <position position="260"/>
    </location>
</feature>
<accession>X1IZ66</accession>
<feature type="non-terminal residue" evidence="1">
    <location>
        <position position="1"/>
    </location>
</feature>
<comment type="caution">
    <text evidence="1">The sequence shown here is derived from an EMBL/GenBank/DDBJ whole genome shotgun (WGS) entry which is preliminary data.</text>
</comment>
<proteinExistence type="predicted"/>